<dbReference type="EMBL" id="CAJJDO010000250">
    <property type="protein sequence ID" value="CAD8214782.1"/>
    <property type="molecule type" value="Genomic_DNA"/>
</dbReference>
<sequence>MKKYYDFRWNQITYNGRYQCDKKVGRLEFIMDQNKCISIQQIKFYQTLVVEDNMIELSENFRLNSQVIYEGEYCNGNKVGKWNIYFRFKGNKLIGGGSYDNEGLHKIGRWIELSDCYEQDRQVTYHGEYRNGKKVGRWDIYFNKINKQYLIGGGSYDEDGLYKIGMWVEWSEHDGQITYNGEYRNGKKVGRWDIYFFNINKNYLIGGGLYDEEGLYKIGRWIEVSNVFEVDRQVTYNGEYRNGKKVGRWDIYFKFVENKQIGGGLYDEEGEIKVGRWIELSDNFHQGEQLIYERFQKEVKKKELGYKKIFSRFSHLAFLTIENEQQYQQISQNHLNII</sequence>
<dbReference type="PANTHER" id="PTHR33706">
    <property type="entry name" value="MORN VARIANT REPEAT PROTEIN"/>
    <property type="match status" value="1"/>
</dbReference>
<dbReference type="PANTHER" id="PTHR33706:SF1">
    <property type="entry name" value="TPR REPEAT PROTEIN"/>
    <property type="match status" value="1"/>
</dbReference>
<evidence type="ECO:0008006" key="3">
    <source>
        <dbReference type="Google" id="ProtNLM"/>
    </source>
</evidence>
<gene>
    <name evidence="1" type="ORF">PPENT_87.1.T2500001</name>
</gene>
<dbReference type="OrthoDB" id="312076at2759"/>
<comment type="caution">
    <text evidence="1">The sequence shown here is derived from an EMBL/GenBank/DDBJ whole genome shotgun (WGS) entry which is preliminary data.</text>
</comment>
<dbReference type="Proteomes" id="UP000689195">
    <property type="component" value="Unassembled WGS sequence"/>
</dbReference>
<evidence type="ECO:0000313" key="1">
    <source>
        <dbReference type="EMBL" id="CAD8214782.1"/>
    </source>
</evidence>
<evidence type="ECO:0000313" key="2">
    <source>
        <dbReference type="Proteomes" id="UP000689195"/>
    </source>
</evidence>
<protein>
    <recommendedName>
        <fullName evidence="3">MORN repeat protein</fullName>
    </recommendedName>
</protein>
<proteinExistence type="predicted"/>
<keyword evidence="2" id="KW-1185">Reference proteome</keyword>
<organism evidence="1 2">
    <name type="scientific">Paramecium pentaurelia</name>
    <dbReference type="NCBI Taxonomy" id="43138"/>
    <lineage>
        <taxon>Eukaryota</taxon>
        <taxon>Sar</taxon>
        <taxon>Alveolata</taxon>
        <taxon>Ciliophora</taxon>
        <taxon>Intramacronucleata</taxon>
        <taxon>Oligohymenophorea</taxon>
        <taxon>Peniculida</taxon>
        <taxon>Parameciidae</taxon>
        <taxon>Paramecium</taxon>
    </lineage>
</organism>
<dbReference type="AlphaFoldDB" id="A0A8S1YR13"/>
<name>A0A8S1YR13_9CILI</name>
<accession>A0A8S1YR13</accession>
<reference evidence="1" key="1">
    <citation type="submission" date="2021-01" db="EMBL/GenBank/DDBJ databases">
        <authorList>
            <consortium name="Genoscope - CEA"/>
            <person name="William W."/>
        </authorList>
    </citation>
    <scope>NUCLEOTIDE SEQUENCE</scope>
</reference>